<reference evidence="6 7" key="1">
    <citation type="submission" date="2020-07" db="EMBL/GenBank/DDBJ databases">
        <title>Sequencing the genomes of 1000 actinobacteria strains.</title>
        <authorList>
            <person name="Klenk H.-P."/>
        </authorList>
    </citation>
    <scope>NUCLEOTIDE SEQUENCE [LARGE SCALE GENOMIC DNA]</scope>
    <source>
        <strain evidence="6 7">DSM 15165</strain>
    </source>
</reference>
<dbReference type="SUPFAM" id="SSF46785">
    <property type="entry name" value="Winged helix' DNA-binding domain"/>
    <property type="match status" value="1"/>
</dbReference>
<name>A0A853CZM8_9MICO</name>
<feature type="domain" description="IclR-ED" evidence="5">
    <location>
        <begin position="72"/>
        <end position="245"/>
    </location>
</feature>
<dbReference type="Pfam" id="PF09339">
    <property type="entry name" value="HTH_IclR"/>
    <property type="match status" value="1"/>
</dbReference>
<dbReference type="InterPro" id="IPR036390">
    <property type="entry name" value="WH_DNA-bd_sf"/>
</dbReference>
<dbReference type="RefSeq" id="WP_179608022.1">
    <property type="nucleotide sequence ID" value="NZ_BAABEH010000001.1"/>
</dbReference>
<dbReference type="PROSITE" id="PS51077">
    <property type="entry name" value="HTH_ICLR"/>
    <property type="match status" value="1"/>
</dbReference>
<keyword evidence="2 6" id="KW-0238">DNA-binding</keyword>
<evidence type="ECO:0000256" key="3">
    <source>
        <dbReference type="ARBA" id="ARBA00023163"/>
    </source>
</evidence>
<dbReference type="Gene3D" id="1.10.10.10">
    <property type="entry name" value="Winged helix-like DNA-binding domain superfamily/Winged helix DNA-binding domain"/>
    <property type="match status" value="1"/>
</dbReference>
<accession>A0A853CZM8</accession>
<feature type="domain" description="HTH iclR-type" evidence="4">
    <location>
        <begin position="9"/>
        <end position="71"/>
    </location>
</feature>
<dbReference type="Proteomes" id="UP000578352">
    <property type="component" value="Unassembled WGS sequence"/>
</dbReference>
<comment type="caution">
    <text evidence="6">The sequence shown here is derived from an EMBL/GenBank/DDBJ whole genome shotgun (WGS) entry which is preliminary data.</text>
</comment>
<dbReference type="PANTHER" id="PTHR30136:SF7">
    <property type="entry name" value="HTH-TYPE TRANSCRIPTIONAL REGULATOR KDGR-RELATED"/>
    <property type="match status" value="1"/>
</dbReference>
<dbReference type="SMART" id="SM00346">
    <property type="entry name" value="HTH_ICLR"/>
    <property type="match status" value="1"/>
</dbReference>
<evidence type="ECO:0000256" key="2">
    <source>
        <dbReference type="ARBA" id="ARBA00023125"/>
    </source>
</evidence>
<sequence>MSDSPDYAAPAIDKALDILELLASSPSPLSQLEIATAVGRSTGQIFRPLMRLEKRGYLHRDRSSGLYQLSMRMFDLAHRQEPLRSLLSVAVPVMREVSATVAQSCNLGILDGDRVRIVAQVESPADFGFRVRVGALFDVATTATGMVLAAFSAVTGAADTVSTAFGGLDQERLTAIRKDGVFVLPDSAQPGITDVVVPILRSDSPEAVAALTVPYVATSYSPSSVDSARETASRAAREIQAALGI</sequence>
<evidence type="ECO:0000259" key="4">
    <source>
        <dbReference type="PROSITE" id="PS51077"/>
    </source>
</evidence>
<dbReference type="AlphaFoldDB" id="A0A853CZM8"/>
<evidence type="ECO:0000313" key="7">
    <source>
        <dbReference type="Proteomes" id="UP000578352"/>
    </source>
</evidence>
<organism evidence="6 7">
    <name type="scientific">Leifsonia shinshuensis</name>
    <dbReference type="NCBI Taxonomy" id="150026"/>
    <lineage>
        <taxon>Bacteria</taxon>
        <taxon>Bacillati</taxon>
        <taxon>Actinomycetota</taxon>
        <taxon>Actinomycetes</taxon>
        <taxon>Micrococcales</taxon>
        <taxon>Microbacteriaceae</taxon>
        <taxon>Leifsonia</taxon>
    </lineage>
</organism>
<dbReference type="PROSITE" id="PS51078">
    <property type="entry name" value="ICLR_ED"/>
    <property type="match status" value="1"/>
</dbReference>
<keyword evidence="1" id="KW-0805">Transcription regulation</keyword>
<dbReference type="Gene3D" id="3.30.450.40">
    <property type="match status" value="1"/>
</dbReference>
<dbReference type="EMBL" id="JACCFL010000001">
    <property type="protein sequence ID" value="NYJ25343.1"/>
    <property type="molecule type" value="Genomic_DNA"/>
</dbReference>
<evidence type="ECO:0000313" key="6">
    <source>
        <dbReference type="EMBL" id="NYJ25343.1"/>
    </source>
</evidence>
<dbReference type="PANTHER" id="PTHR30136">
    <property type="entry name" value="HELIX-TURN-HELIX TRANSCRIPTIONAL REGULATOR, ICLR FAMILY"/>
    <property type="match status" value="1"/>
</dbReference>
<protein>
    <submittedName>
        <fullName evidence="6">DNA-binding IclR family transcriptional regulator</fullName>
    </submittedName>
</protein>
<evidence type="ECO:0000256" key="1">
    <source>
        <dbReference type="ARBA" id="ARBA00023015"/>
    </source>
</evidence>
<dbReference type="InterPro" id="IPR005471">
    <property type="entry name" value="Tscrpt_reg_IclR_N"/>
</dbReference>
<dbReference type="GO" id="GO:0003700">
    <property type="term" value="F:DNA-binding transcription factor activity"/>
    <property type="evidence" value="ECO:0007669"/>
    <property type="project" value="TreeGrafter"/>
</dbReference>
<dbReference type="InterPro" id="IPR029016">
    <property type="entry name" value="GAF-like_dom_sf"/>
</dbReference>
<evidence type="ECO:0000259" key="5">
    <source>
        <dbReference type="PROSITE" id="PS51078"/>
    </source>
</evidence>
<keyword evidence="3" id="KW-0804">Transcription</keyword>
<dbReference type="InterPro" id="IPR014757">
    <property type="entry name" value="Tscrpt_reg_IclR_C"/>
</dbReference>
<dbReference type="InterPro" id="IPR050707">
    <property type="entry name" value="HTH_MetabolicPath_Reg"/>
</dbReference>
<dbReference type="InterPro" id="IPR036388">
    <property type="entry name" value="WH-like_DNA-bd_sf"/>
</dbReference>
<dbReference type="SUPFAM" id="SSF55781">
    <property type="entry name" value="GAF domain-like"/>
    <property type="match status" value="1"/>
</dbReference>
<dbReference type="Pfam" id="PF01614">
    <property type="entry name" value="IclR_C"/>
    <property type="match status" value="1"/>
</dbReference>
<proteinExistence type="predicted"/>
<gene>
    <name evidence="6" type="ORF">HNR13_003630</name>
</gene>
<dbReference type="GO" id="GO:0045892">
    <property type="term" value="P:negative regulation of DNA-templated transcription"/>
    <property type="evidence" value="ECO:0007669"/>
    <property type="project" value="TreeGrafter"/>
</dbReference>
<dbReference type="GO" id="GO:0003677">
    <property type="term" value="F:DNA binding"/>
    <property type="evidence" value="ECO:0007669"/>
    <property type="project" value="UniProtKB-KW"/>
</dbReference>